<evidence type="ECO:0000256" key="5">
    <source>
        <dbReference type="PROSITE-ProRule" id="PRU10055"/>
    </source>
</evidence>
<evidence type="ECO:0000256" key="3">
    <source>
        <dbReference type="ARBA" id="ARBA00022801"/>
    </source>
</evidence>
<dbReference type="Pfam" id="PF00232">
    <property type="entry name" value="Glyco_hydro_1"/>
    <property type="match status" value="1"/>
</dbReference>
<evidence type="ECO:0000256" key="2">
    <source>
        <dbReference type="ARBA" id="ARBA00012744"/>
    </source>
</evidence>
<evidence type="ECO:0000313" key="7">
    <source>
        <dbReference type="EMBL" id="KAJ8936596.1"/>
    </source>
</evidence>
<dbReference type="SUPFAM" id="SSF51445">
    <property type="entry name" value="(Trans)glycosidases"/>
    <property type="match status" value="1"/>
</dbReference>
<evidence type="ECO:0000313" key="8">
    <source>
        <dbReference type="Proteomes" id="UP001162156"/>
    </source>
</evidence>
<protein>
    <recommendedName>
        <fullName evidence="2">beta-glucosidase</fullName>
        <ecNumber evidence="2">3.2.1.21</ecNumber>
    </recommendedName>
</protein>
<comment type="caution">
    <text evidence="7">The sequence shown here is derived from an EMBL/GenBank/DDBJ whole genome shotgun (WGS) entry which is preliminary data.</text>
</comment>
<keyword evidence="3" id="KW-0378">Hydrolase</keyword>
<dbReference type="Proteomes" id="UP001162156">
    <property type="component" value="Unassembled WGS sequence"/>
</dbReference>
<dbReference type="PANTHER" id="PTHR10353">
    <property type="entry name" value="GLYCOSYL HYDROLASE"/>
    <property type="match status" value="1"/>
</dbReference>
<name>A0AAV8XCU5_9CUCU</name>
<dbReference type="GO" id="GO:0008422">
    <property type="term" value="F:beta-glucosidase activity"/>
    <property type="evidence" value="ECO:0007669"/>
    <property type="project" value="TreeGrafter"/>
</dbReference>
<gene>
    <name evidence="7" type="ORF">NQ314_012211</name>
</gene>
<dbReference type="EMBL" id="JANEYF010003404">
    <property type="protein sequence ID" value="KAJ8936596.1"/>
    <property type="molecule type" value="Genomic_DNA"/>
</dbReference>
<proteinExistence type="inferred from homology"/>
<comment type="similarity">
    <text evidence="1 6">Belongs to the glycosyl hydrolase 1 family.</text>
</comment>
<dbReference type="InterPro" id="IPR001360">
    <property type="entry name" value="Glyco_hydro_1"/>
</dbReference>
<feature type="active site" description="Nucleophile" evidence="5">
    <location>
        <position position="109"/>
    </location>
</feature>
<dbReference type="PROSITE" id="PS00572">
    <property type="entry name" value="GLYCOSYL_HYDROL_F1_1"/>
    <property type="match status" value="1"/>
</dbReference>
<dbReference type="PANTHER" id="PTHR10353:SF36">
    <property type="entry name" value="LP05116P"/>
    <property type="match status" value="1"/>
</dbReference>
<evidence type="ECO:0000256" key="4">
    <source>
        <dbReference type="ARBA" id="ARBA00023295"/>
    </source>
</evidence>
<organism evidence="7 8">
    <name type="scientific">Rhamnusium bicolor</name>
    <dbReference type="NCBI Taxonomy" id="1586634"/>
    <lineage>
        <taxon>Eukaryota</taxon>
        <taxon>Metazoa</taxon>
        <taxon>Ecdysozoa</taxon>
        <taxon>Arthropoda</taxon>
        <taxon>Hexapoda</taxon>
        <taxon>Insecta</taxon>
        <taxon>Pterygota</taxon>
        <taxon>Neoptera</taxon>
        <taxon>Endopterygota</taxon>
        <taxon>Coleoptera</taxon>
        <taxon>Polyphaga</taxon>
        <taxon>Cucujiformia</taxon>
        <taxon>Chrysomeloidea</taxon>
        <taxon>Cerambycidae</taxon>
        <taxon>Lepturinae</taxon>
        <taxon>Rhagiini</taxon>
        <taxon>Rhamnusium</taxon>
    </lineage>
</organism>
<dbReference type="InterPro" id="IPR017853">
    <property type="entry name" value="GH"/>
</dbReference>
<dbReference type="Gene3D" id="3.20.20.80">
    <property type="entry name" value="Glycosidases"/>
    <property type="match status" value="1"/>
</dbReference>
<keyword evidence="4" id="KW-0326">Glycosidase</keyword>
<sequence>MKTRIAQRSAQEGYNTSRLPAFTSREKAYLRGTYDYFGVNMYTASIIKASAEPPIGHPSFDLDAGNTEYQPSTWDSSYSSWLKITPWAMRKLLNWVSDTYNQPDIIITENGVSDSGASLDDQIRVNFYRSLSLPSNKTGKNFEIKLDCFKKNAELLMDVAACKCKLHCKCKCAKDRKVPEIEKAFLLDQRTVRQMGMDRIDSETTKQLQNKNLRKQKSLL</sequence>
<evidence type="ECO:0000256" key="6">
    <source>
        <dbReference type="RuleBase" id="RU003690"/>
    </source>
</evidence>
<accession>A0AAV8XCU5</accession>
<dbReference type="InterPro" id="IPR018120">
    <property type="entry name" value="Glyco_hydro_1_AS"/>
</dbReference>
<dbReference type="GO" id="GO:0005975">
    <property type="term" value="P:carbohydrate metabolic process"/>
    <property type="evidence" value="ECO:0007669"/>
    <property type="project" value="InterPro"/>
</dbReference>
<evidence type="ECO:0000256" key="1">
    <source>
        <dbReference type="ARBA" id="ARBA00010838"/>
    </source>
</evidence>
<keyword evidence="8" id="KW-1185">Reference proteome</keyword>
<dbReference type="EC" id="3.2.1.21" evidence="2"/>
<reference evidence="7" key="1">
    <citation type="journal article" date="2023" name="Insect Mol. Biol.">
        <title>Genome sequencing provides insights into the evolution of gene families encoding plant cell wall-degrading enzymes in longhorned beetles.</title>
        <authorList>
            <person name="Shin N.R."/>
            <person name="Okamura Y."/>
            <person name="Kirsch R."/>
            <person name="Pauchet Y."/>
        </authorList>
    </citation>
    <scope>NUCLEOTIDE SEQUENCE</scope>
    <source>
        <strain evidence="7">RBIC_L_NR</strain>
    </source>
</reference>
<dbReference type="AlphaFoldDB" id="A0AAV8XCU5"/>